<dbReference type="AlphaFoldDB" id="A0A4Y9Y059"/>
<sequence length="117" mass="13192">MAQSTIHILESKVASLENLLHHTQSQVQTQAETTQQLAVDIEEDVDLDKLLDVYSTIYIKNNIAGDTVRTLFSATCPAFLPYLQLYISQLPLYYDGIKKSAHSLFEILPTSYELSMP</sequence>
<gene>
    <name evidence="1" type="ORF">EVJ58_g7971</name>
</gene>
<proteinExistence type="predicted"/>
<evidence type="ECO:0000313" key="1">
    <source>
        <dbReference type="EMBL" id="TFY55874.1"/>
    </source>
</evidence>
<organism evidence="1 2">
    <name type="scientific">Rhodofomes roseus</name>
    <dbReference type="NCBI Taxonomy" id="34475"/>
    <lineage>
        <taxon>Eukaryota</taxon>
        <taxon>Fungi</taxon>
        <taxon>Dikarya</taxon>
        <taxon>Basidiomycota</taxon>
        <taxon>Agaricomycotina</taxon>
        <taxon>Agaricomycetes</taxon>
        <taxon>Polyporales</taxon>
        <taxon>Rhodofomes</taxon>
    </lineage>
</organism>
<dbReference type="Proteomes" id="UP000298390">
    <property type="component" value="Unassembled WGS sequence"/>
</dbReference>
<reference evidence="1 2" key="1">
    <citation type="submission" date="2019-01" db="EMBL/GenBank/DDBJ databases">
        <title>Genome sequencing of the rare red list fungi Fomitopsis rosea.</title>
        <authorList>
            <person name="Buettner E."/>
            <person name="Kellner H."/>
        </authorList>
    </citation>
    <scope>NUCLEOTIDE SEQUENCE [LARGE SCALE GENOMIC DNA]</scope>
    <source>
        <strain evidence="1 2">DSM 105464</strain>
    </source>
</reference>
<name>A0A4Y9Y059_9APHY</name>
<dbReference type="EMBL" id="SEKV01000553">
    <property type="protein sequence ID" value="TFY55874.1"/>
    <property type="molecule type" value="Genomic_DNA"/>
</dbReference>
<protein>
    <submittedName>
        <fullName evidence="1">Uncharacterized protein</fullName>
    </submittedName>
</protein>
<dbReference type="STRING" id="34475.A0A4Y9Y059"/>
<evidence type="ECO:0000313" key="2">
    <source>
        <dbReference type="Proteomes" id="UP000298390"/>
    </source>
</evidence>
<accession>A0A4Y9Y059</accession>
<comment type="caution">
    <text evidence="1">The sequence shown here is derived from an EMBL/GenBank/DDBJ whole genome shotgun (WGS) entry which is preliminary data.</text>
</comment>